<organism evidence="2 3">
    <name type="scientific">Paenibacillus oralis</name>
    <dbReference type="NCBI Taxonomy" id="2490856"/>
    <lineage>
        <taxon>Bacteria</taxon>
        <taxon>Bacillati</taxon>
        <taxon>Bacillota</taxon>
        <taxon>Bacilli</taxon>
        <taxon>Bacillales</taxon>
        <taxon>Paenibacillaceae</taxon>
        <taxon>Paenibacillus</taxon>
    </lineage>
</organism>
<dbReference type="Proteomes" id="UP000267017">
    <property type="component" value="Unassembled WGS sequence"/>
</dbReference>
<name>A0A3P3UAT9_9BACL</name>
<accession>A0A3P3UAT9</accession>
<evidence type="ECO:0000313" key="2">
    <source>
        <dbReference type="EMBL" id="RRJ67472.1"/>
    </source>
</evidence>
<proteinExistence type="predicted"/>
<comment type="caution">
    <text evidence="2">The sequence shown here is derived from an EMBL/GenBank/DDBJ whole genome shotgun (WGS) entry which is preliminary data.</text>
</comment>
<dbReference type="InterPro" id="IPR007712">
    <property type="entry name" value="RelE/ParE_toxin"/>
</dbReference>
<keyword evidence="1" id="KW-1277">Toxin-antitoxin system</keyword>
<gene>
    <name evidence="2" type="ORF">EHV15_08185</name>
</gene>
<dbReference type="Gene3D" id="3.30.2310.20">
    <property type="entry name" value="RelE-like"/>
    <property type="match status" value="1"/>
</dbReference>
<dbReference type="OrthoDB" id="362857at2"/>
<evidence type="ECO:0000256" key="1">
    <source>
        <dbReference type="ARBA" id="ARBA00022649"/>
    </source>
</evidence>
<evidence type="ECO:0000313" key="3">
    <source>
        <dbReference type="Proteomes" id="UP000267017"/>
    </source>
</evidence>
<dbReference type="AlphaFoldDB" id="A0A3P3UAT9"/>
<dbReference type="InterPro" id="IPR035093">
    <property type="entry name" value="RelE/ParE_toxin_dom_sf"/>
</dbReference>
<dbReference type="EMBL" id="RRCN01000001">
    <property type="protein sequence ID" value="RRJ67472.1"/>
    <property type="molecule type" value="Genomic_DNA"/>
</dbReference>
<protein>
    <submittedName>
        <fullName evidence="2">Type II toxin-antitoxin system RelE/ParE family toxin</fullName>
    </submittedName>
</protein>
<dbReference type="Pfam" id="PF05016">
    <property type="entry name" value="ParE_toxin"/>
    <property type="match status" value="1"/>
</dbReference>
<keyword evidence="3" id="KW-1185">Reference proteome</keyword>
<reference evidence="2 3" key="1">
    <citation type="submission" date="2018-11" db="EMBL/GenBank/DDBJ databases">
        <title>Genome sequencing of Paenibacillus sp. KCOM 3021 (= ChDC PVNT-B20).</title>
        <authorList>
            <person name="Kook J.-K."/>
            <person name="Park S.-N."/>
            <person name="Lim Y.K."/>
        </authorList>
    </citation>
    <scope>NUCLEOTIDE SEQUENCE [LARGE SCALE GENOMIC DNA]</scope>
    <source>
        <strain evidence="2 3">KCOM 3021</strain>
    </source>
</reference>
<sequence length="80" mass="9552">MTQCTFFNIAILKRGYQFIVVYPYLVFYRVIENTVIIHRILHGRRDYLVSYLVLNEYITLPRNNSVSSLRLMNSQDFTLS</sequence>